<dbReference type="GO" id="GO:0046872">
    <property type="term" value="F:metal ion binding"/>
    <property type="evidence" value="ECO:0007669"/>
    <property type="project" value="UniProtKB-KW"/>
</dbReference>
<evidence type="ECO:0000313" key="6">
    <source>
        <dbReference type="EMBL" id="RSK37429.1"/>
    </source>
</evidence>
<feature type="binding site" evidence="5">
    <location>
        <position position="155"/>
    </location>
    <ligand>
        <name>Fe cation</name>
        <dbReference type="ChEBI" id="CHEBI:24875"/>
    </ligand>
</feature>
<dbReference type="Pfam" id="PF01327">
    <property type="entry name" value="Pep_deformylase"/>
    <property type="match status" value="1"/>
</dbReference>
<dbReference type="EMBL" id="RWIS01000001">
    <property type="protein sequence ID" value="RSK37429.1"/>
    <property type="molecule type" value="Genomic_DNA"/>
</dbReference>
<comment type="catalytic activity">
    <reaction evidence="5">
        <text>N-terminal N-formyl-L-methionyl-[peptide] + H2O = N-terminal L-methionyl-[peptide] + formate</text>
        <dbReference type="Rhea" id="RHEA:24420"/>
        <dbReference type="Rhea" id="RHEA-COMP:10639"/>
        <dbReference type="Rhea" id="RHEA-COMP:10640"/>
        <dbReference type="ChEBI" id="CHEBI:15377"/>
        <dbReference type="ChEBI" id="CHEBI:15740"/>
        <dbReference type="ChEBI" id="CHEBI:49298"/>
        <dbReference type="ChEBI" id="CHEBI:64731"/>
        <dbReference type="EC" id="3.5.1.88"/>
    </reaction>
</comment>
<comment type="caution">
    <text evidence="6">The sequence shown here is derived from an EMBL/GenBank/DDBJ whole genome shotgun (WGS) entry which is preliminary data.</text>
</comment>
<evidence type="ECO:0000256" key="1">
    <source>
        <dbReference type="ARBA" id="ARBA00010759"/>
    </source>
</evidence>
<comment type="cofactor">
    <cofactor evidence="5">
        <name>Fe(2+)</name>
        <dbReference type="ChEBI" id="CHEBI:29033"/>
    </cofactor>
    <text evidence="5">Binds 1 Fe(2+) ion.</text>
</comment>
<sequence>MIYPIVAFGDPVLKTKAKLIPADFPATELQQIIADMYDTMYHAHGVGLAAPQVGKSIRLFVIDSEPMMDEDEDGNPIIEEPTAGPVKRAFINPQMVSEIGEEWAFEEGCLSIPGVREKVVRHSTIVLRYEDENRQQHEETFSGMTARVIQHEYDHLEGVLFTDYVSGLKKQLLKGKLARISKGDVSADYRMRFAGQGRR</sequence>
<dbReference type="NCBIfam" id="TIGR00079">
    <property type="entry name" value="pept_deformyl"/>
    <property type="match status" value="1"/>
</dbReference>
<evidence type="ECO:0000256" key="4">
    <source>
        <dbReference type="ARBA" id="ARBA00022917"/>
    </source>
</evidence>
<organism evidence="6 7">
    <name type="scientific">Hymenobacter metallilatus</name>
    <dbReference type="NCBI Taxonomy" id="2493666"/>
    <lineage>
        <taxon>Bacteria</taxon>
        <taxon>Pseudomonadati</taxon>
        <taxon>Bacteroidota</taxon>
        <taxon>Cytophagia</taxon>
        <taxon>Cytophagales</taxon>
        <taxon>Hymenobacteraceae</taxon>
        <taxon>Hymenobacter</taxon>
    </lineage>
</organism>
<proteinExistence type="inferred from homology"/>
<dbReference type="NCBIfam" id="NF001159">
    <property type="entry name" value="PRK00150.1-3"/>
    <property type="match status" value="1"/>
</dbReference>
<dbReference type="PANTHER" id="PTHR10458">
    <property type="entry name" value="PEPTIDE DEFORMYLASE"/>
    <property type="match status" value="1"/>
</dbReference>
<feature type="active site" evidence="5">
    <location>
        <position position="152"/>
    </location>
</feature>
<reference evidence="6 7" key="1">
    <citation type="submission" date="2018-12" db="EMBL/GenBank/DDBJ databases">
        <authorList>
            <person name="Feng G."/>
            <person name="Zhu H."/>
        </authorList>
    </citation>
    <scope>NUCLEOTIDE SEQUENCE [LARGE SCALE GENOMIC DNA]</scope>
    <source>
        <strain evidence="6 7">9PBR-2</strain>
    </source>
</reference>
<comment type="similarity">
    <text evidence="1 5">Belongs to the polypeptide deformylase family.</text>
</comment>
<dbReference type="EC" id="3.5.1.88" evidence="5"/>
<feature type="binding site" evidence="5">
    <location>
        <position position="151"/>
    </location>
    <ligand>
        <name>Fe cation</name>
        <dbReference type="ChEBI" id="CHEBI:24875"/>
    </ligand>
</feature>
<keyword evidence="2 5" id="KW-0479">Metal-binding</keyword>
<keyword evidence="3 5" id="KW-0378">Hydrolase</keyword>
<keyword evidence="7" id="KW-1185">Reference proteome</keyword>
<dbReference type="FunFam" id="3.90.45.10:FF:000003">
    <property type="entry name" value="Peptide deformylase"/>
    <property type="match status" value="1"/>
</dbReference>
<evidence type="ECO:0000313" key="7">
    <source>
        <dbReference type="Proteomes" id="UP000280066"/>
    </source>
</evidence>
<dbReference type="GO" id="GO:0042586">
    <property type="term" value="F:peptide deformylase activity"/>
    <property type="evidence" value="ECO:0007669"/>
    <property type="project" value="UniProtKB-UniRule"/>
</dbReference>
<dbReference type="Gene3D" id="3.90.45.10">
    <property type="entry name" value="Peptide deformylase"/>
    <property type="match status" value="1"/>
</dbReference>
<dbReference type="PRINTS" id="PR01576">
    <property type="entry name" value="PDEFORMYLASE"/>
</dbReference>
<dbReference type="RefSeq" id="WP_125426114.1">
    <property type="nucleotide sequence ID" value="NZ_RWIS01000001.1"/>
</dbReference>
<dbReference type="AlphaFoldDB" id="A0A428JTM2"/>
<dbReference type="GO" id="GO:0006412">
    <property type="term" value="P:translation"/>
    <property type="evidence" value="ECO:0007669"/>
    <property type="project" value="UniProtKB-UniRule"/>
</dbReference>
<dbReference type="PIRSF" id="PIRSF004749">
    <property type="entry name" value="Pep_def"/>
    <property type="match status" value="1"/>
</dbReference>
<protein>
    <recommendedName>
        <fullName evidence="5">Peptide deformylase</fullName>
        <shortName evidence="5">PDF</shortName>
        <ecNumber evidence="5">3.5.1.88</ecNumber>
    </recommendedName>
    <alternativeName>
        <fullName evidence="5">Polypeptide deformylase</fullName>
    </alternativeName>
</protein>
<dbReference type="InterPro" id="IPR023635">
    <property type="entry name" value="Peptide_deformylase"/>
</dbReference>
<dbReference type="PANTHER" id="PTHR10458:SF22">
    <property type="entry name" value="PEPTIDE DEFORMYLASE"/>
    <property type="match status" value="1"/>
</dbReference>
<feature type="binding site" evidence="5">
    <location>
        <position position="109"/>
    </location>
    <ligand>
        <name>Fe cation</name>
        <dbReference type="ChEBI" id="CHEBI:24875"/>
    </ligand>
</feature>
<dbReference type="HAMAP" id="MF_00163">
    <property type="entry name" value="Pep_deformylase"/>
    <property type="match status" value="1"/>
</dbReference>
<dbReference type="OrthoDB" id="9784988at2"/>
<dbReference type="CDD" id="cd00487">
    <property type="entry name" value="Pep_deformylase"/>
    <property type="match status" value="1"/>
</dbReference>
<evidence type="ECO:0000256" key="3">
    <source>
        <dbReference type="ARBA" id="ARBA00022801"/>
    </source>
</evidence>
<dbReference type="SUPFAM" id="SSF56420">
    <property type="entry name" value="Peptide deformylase"/>
    <property type="match status" value="1"/>
</dbReference>
<evidence type="ECO:0000256" key="5">
    <source>
        <dbReference type="HAMAP-Rule" id="MF_00163"/>
    </source>
</evidence>
<dbReference type="InterPro" id="IPR036821">
    <property type="entry name" value="Peptide_deformylase_sf"/>
</dbReference>
<keyword evidence="5" id="KW-0408">Iron</keyword>
<keyword evidence="4 5" id="KW-0648">Protein biosynthesis</keyword>
<comment type="function">
    <text evidence="5">Removes the formyl group from the N-terminal Met of newly synthesized proteins. Requires at least a dipeptide for an efficient rate of reaction. N-terminal L-methionine is a prerequisite for activity but the enzyme has broad specificity at other positions.</text>
</comment>
<dbReference type="Proteomes" id="UP000280066">
    <property type="component" value="Unassembled WGS sequence"/>
</dbReference>
<gene>
    <name evidence="5" type="primary">def</name>
    <name evidence="6" type="ORF">EI290_01910</name>
</gene>
<name>A0A428JTM2_9BACT</name>
<evidence type="ECO:0000256" key="2">
    <source>
        <dbReference type="ARBA" id="ARBA00022723"/>
    </source>
</evidence>
<accession>A0A428JTM2</accession>